<dbReference type="GO" id="GO:0005886">
    <property type="term" value="C:plasma membrane"/>
    <property type="evidence" value="ECO:0007669"/>
    <property type="project" value="TreeGrafter"/>
</dbReference>
<dbReference type="InterPro" id="IPR013786">
    <property type="entry name" value="AcylCoA_DH/ox_N"/>
</dbReference>
<evidence type="ECO:0000259" key="8">
    <source>
        <dbReference type="Pfam" id="PF02771"/>
    </source>
</evidence>
<evidence type="ECO:0000256" key="2">
    <source>
        <dbReference type="ARBA" id="ARBA00009347"/>
    </source>
</evidence>
<protein>
    <submittedName>
        <fullName evidence="9">Acyl-CoA dehydrogenase</fullName>
    </submittedName>
</protein>
<dbReference type="InterPro" id="IPR036250">
    <property type="entry name" value="AcylCo_DH-like_C"/>
</dbReference>
<dbReference type="EMBL" id="MVHS01000007">
    <property type="protein sequence ID" value="ORA72590.1"/>
    <property type="molecule type" value="Genomic_DNA"/>
</dbReference>
<evidence type="ECO:0000256" key="1">
    <source>
        <dbReference type="ARBA" id="ARBA00001974"/>
    </source>
</evidence>
<dbReference type="Proteomes" id="UP000192801">
    <property type="component" value="Unassembled WGS sequence"/>
</dbReference>
<dbReference type="Gene3D" id="1.10.540.10">
    <property type="entry name" value="Acyl-CoA dehydrogenase/oxidase, N-terminal domain"/>
    <property type="match status" value="2"/>
</dbReference>
<sequence>MVVAVTDEQHALTAAVAALAERHATPSATRAVLDELAAGTPVRVWNVLVQSGFPAVHLPEDCGGSGGGLIEAGCVADGAGYGLLPGPLLPTMITAAQAAAAQPGPGRRDLLADIVAGMPAATAGPDVAAVRLTHTPDGPRLTGTVGPTLGLCAARRLLLAARTGDDAVVWVVLHTAGCDVTAEPGTDLTRDVGTLELADHPVDPANIVDGLTPGHARELAVALLSAEGAGIARWCVDNVLAHLKSREQFGRPIGAFQALQHRAAGLYVDAELLAAAAWDAARAGDGDADQRAAAAATAAIALAGLPDLVLDALTMFGAIGYTWEHDLHLYWRRAIAIAGATGPTGDWAARLGDPDGVARDFHLELPDVETQFRADVVAVLDHAATLDNETPGRQHPDHANLRSGAQRDALAAAGLLAPHLPAPWGRGADPVQQLIVAEEFARRPSVTRSSLGIAEWILPTILTFGTDEQRGRFAESILRGHTAWCQLFSEPGAGSDLAALRTRATRVEGGWRINGQKVWTSLAERADFGALLARTDPDVPKHKGISYFLLDMSTPGITVRPLRTAGGPAHFNEVFLDDVFVPDDALVGSPGDGWTLAIATMANERAAISGYINDDRESVLRTLVAARPDPDGRRALGDVRAATNAIHALNLRETLSRLSGHGPGTATSVAKVATGRVLRRIGTAALELAGPAALVDAPGDTAVAHLFQLPAELIGGGTMEIQLNIIATMILGLPRS</sequence>
<name>A0A1X0DL60_9MYCO</name>
<feature type="domain" description="Acyl-CoA dehydrogenase/oxidase C-terminal" evidence="6">
    <location>
        <begin position="224"/>
        <end position="342"/>
    </location>
</feature>
<dbReference type="Pfam" id="PF02770">
    <property type="entry name" value="Acyl-CoA_dh_M"/>
    <property type="match status" value="1"/>
</dbReference>
<dbReference type="RefSeq" id="WP_083029635.1">
    <property type="nucleotide sequence ID" value="NZ_AP022618.1"/>
</dbReference>
<evidence type="ECO:0000313" key="9">
    <source>
        <dbReference type="EMBL" id="ORA72590.1"/>
    </source>
</evidence>
<dbReference type="InterPro" id="IPR037069">
    <property type="entry name" value="AcylCoA_DH/ox_N_sf"/>
</dbReference>
<organism evidence="9 10">
    <name type="scientific">Mycolicibacterium insubricum</name>
    <dbReference type="NCBI Taxonomy" id="444597"/>
    <lineage>
        <taxon>Bacteria</taxon>
        <taxon>Bacillati</taxon>
        <taxon>Actinomycetota</taxon>
        <taxon>Actinomycetes</taxon>
        <taxon>Mycobacteriales</taxon>
        <taxon>Mycobacteriaceae</taxon>
        <taxon>Mycolicibacterium</taxon>
    </lineage>
</organism>
<dbReference type="FunFam" id="2.40.110.10:FF:000011">
    <property type="entry name" value="Acyl-CoA dehydrogenase FadE34"/>
    <property type="match status" value="1"/>
</dbReference>
<keyword evidence="5" id="KW-0560">Oxidoreductase</keyword>
<dbReference type="Pfam" id="PF00441">
    <property type="entry name" value="Acyl-CoA_dh_1"/>
    <property type="match status" value="2"/>
</dbReference>
<dbReference type="InterPro" id="IPR006091">
    <property type="entry name" value="Acyl-CoA_Oxase/DH_mid-dom"/>
</dbReference>
<keyword evidence="3" id="KW-0285">Flavoprotein</keyword>
<comment type="caution">
    <text evidence="9">The sequence shown here is derived from an EMBL/GenBank/DDBJ whole genome shotgun (WGS) entry which is preliminary data.</text>
</comment>
<dbReference type="PANTHER" id="PTHR43292:SF4">
    <property type="entry name" value="ACYL-COA DEHYDROGENASE FADE34"/>
    <property type="match status" value="1"/>
</dbReference>
<evidence type="ECO:0000256" key="5">
    <source>
        <dbReference type="ARBA" id="ARBA00023002"/>
    </source>
</evidence>
<evidence type="ECO:0000256" key="3">
    <source>
        <dbReference type="ARBA" id="ARBA00022630"/>
    </source>
</evidence>
<dbReference type="GO" id="GO:0050660">
    <property type="term" value="F:flavin adenine dinucleotide binding"/>
    <property type="evidence" value="ECO:0007669"/>
    <property type="project" value="InterPro"/>
</dbReference>
<dbReference type="InterPro" id="IPR009100">
    <property type="entry name" value="AcylCoA_DH/oxidase_NM_dom_sf"/>
</dbReference>
<keyword evidence="4" id="KW-0274">FAD</keyword>
<dbReference type="InterPro" id="IPR052161">
    <property type="entry name" value="Mycobact_Acyl-CoA_DH"/>
</dbReference>
<dbReference type="Gene3D" id="1.20.140.10">
    <property type="entry name" value="Butyryl-CoA Dehydrogenase, subunit A, domain 3"/>
    <property type="match status" value="2"/>
</dbReference>
<dbReference type="PANTHER" id="PTHR43292">
    <property type="entry name" value="ACYL-COA DEHYDROGENASE"/>
    <property type="match status" value="1"/>
</dbReference>
<dbReference type="SUPFAM" id="SSF47203">
    <property type="entry name" value="Acyl-CoA dehydrogenase C-terminal domain-like"/>
    <property type="match status" value="2"/>
</dbReference>
<dbReference type="Pfam" id="PF02771">
    <property type="entry name" value="Acyl-CoA_dh_N"/>
    <property type="match status" value="2"/>
</dbReference>
<dbReference type="GO" id="GO:0016627">
    <property type="term" value="F:oxidoreductase activity, acting on the CH-CH group of donors"/>
    <property type="evidence" value="ECO:0007669"/>
    <property type="project" value="InterPro"/>
</dbReference>
<dbReference type="AlphaFoldDB" id="A0A1X0DL60"/>
<feature type="domain" description="Acyl-CoA oxidase/dehydrogenase middle" evidence="7">
    <location>
        <begin position="485"/>
        <end position="579"/>
    </location>
</feature>
<proteinExistence type="inferred from homology"/>
<evidence type="ECO:0000313" key="10">
    <source>
        <dbReference type="Proteomes" id="UP000192801"/>
    </source>
</evidence>
<accession>A0A1X0DL60</accession>
<dbReference type="OrthoDB" id="3964153at2"/>
<keyword evidence="10" id="KW-1185">Reference proteome</keyword>
<feature type="domain" description="Acyl-CoA dehydrogenase/oxidase N-terminal" evidence="8">
    <location>
        <begin position="6"/>
        <end position="85"/>
    </location>
</feature>
<comment type="cofactor">
    <cofactor evidence="1">
        <name>FAD</name>
        <dbReference type="ChEBI" id="CHEBI:57692"/>
    </cofactor>
</comment>
<evidence type="ECO:0000259" key="6">
    <source>
        <dbReference type="Pfam" id="PF00441"/>
    </source>
</evidence>
<evidence type="ECO:0000256" key="4">
    <source>
        <dbReference type="ARBA" id="ARBA00022827"/>
    </source>
</evidence>
<feature type="domain" description="Acyl-CoA dehydrogenase/oxidase N-terminal" evidence="8">
    <location>
        <begin position="407"/>
        <end position="480"/>
    </location>
</feature>
<dbReference type="InterPro" id="IPR009075">
    <property type="entry name" value="AcylCo_DH/oxidase_C"/>
</dbReference>
<feature type="domain" description="Acyl-CoA dehydrogenase/oxidase C-terminal" evidence="6">
    <location>
        <begin position="591"/>
        <end position="729"/>
    </location>
</feature>
<dbReference type="Gene3D" id="2.40.110.10">
    <property type="entry name" value="Butyryl-CoA Dehydrogenase, subunit A, domain 2"/>
    <property type="match status" value="1"/>
</dbReference>
<dbReference type="InterPro" id="IPR046373">
    <property type="entry name" value="Acyl-CoA_Oxase/DH_mid-dom_sf"/>
</dbReference>
<gene>
    <name evidence="9" type="ORF">BST26_04890</name>
</gene>
<comment type="similarity">
    <text evidence="2">Belongs to the acyl-CoA dehydrogenase family.</text>
</comment>
<dbReference type="SUPFAM" id="SSF56645">
    <property type="entry name" value="Acyl-CoA dehydrogenase NM domain-like"/>
    <property type="match status" value="2"/>
</dbReference>
<dbReference type="STRING" id="444597.BST26_04890"/>
<evidence type="ECO:0000259" key="7">
    <source>
        <dbReference type="Pfam" id="PF02770"/>
    </source>
</evidence>
<reference evidence="9 10" key="1">
    <citation type="submission" date="2016-12" db="EMBL/GenBank/DDBJ databases">
        <title>The new phylogeny of genus Mycobacterium.</title>
        <authorList>
            <person name="Tortoli E."/>
            <person name="Trovato A."/>
            <person name="Cirillo D.M."/>
        </authorList>
    </citation>
    <scope>NUCLEOTIDE SEQUENCE [LARGE SCALE GENOMIC DNA]</scope>
    <source>
        <strain evidence="9 10">DSM 45130</strain>
    </source>
</reference>